<proteinExistence type="predicted"/>
<sequence>MTLPLLPSMAFHGIGGAGNPLVTTEAIGASLSDHQRDVAIGLVHRLIHQQRMLCIWPPASYATPAPVAKTADCPCRHQLVVAV</sequence>
<feature type="non-terminal residue" evidence="1">
    <location>
        <position position="83"/>
    </location>
</feature>
<dbReference type="AlphaFoldDB" id="K0R202"/>
<dbReference type="EMBL" id="AGNL01048033">
    <property type="protein sequence ID" value="EJK46050.1"/>
    <property type="molecule type" value="Genomic_DNA"/>
</dbReference>
<name>K0R202_THAOC</name>
<evidence type="ECO:0000313" key="1">
    <source>
        <dbReference type="EMBL" id="EJK46050.1"/>
    </source>
</evidence>
<dbReference type="Proteomes" id="UP000266841">
    <property type="component" value="Unassembled WGS sequence"/>
</dbReference>
<reference evidence="1 2" key="1">
    <citation type="journal article" date="2012" name="Genome Biol.">
        <title>Genome and low-iron response of an oceanic diatom adapted to chronic iron limitation.</title>
        <authorList>
            <person name="Lommer M."/>
            <person name="Specht M."/>
            <person name="Roy A.S."/>
            <person name="Kraemer L."/>
            <person name="Andreson R."/>
            <person name="Gutowska M.A."/>
            <person name="Wolf J."/>
            <person name="Bergner S.V."/>
            <person name="Schilhabel M.B."/>
            <person name="Klostermeier U.C."/>
            <person name="Beiko R.G."/>
            <person name="Rosenstiel P."/>
            <person name="Hippler M."/>
            <person name="Laroche J."/>
        </authorList>
    </citation>
    <scope>NUCLEOTIDE SEQUENCE [LARGE SCALE GENOMIC DNA]</scope>
    <source>
        <strain evidence="1 2">CCMP1005</strain>
    </source>
</reference>
<gene>
    <name evidence="1" type="ORF">THAOC_35306</name>
</gene>
<protein>
    <submittedName>
        <fullName evidence="1">Uncharacterized protein</fullName>
    </submittedName>
</protein>
<accession>K0R202</accession>
<organism evidence="1 2">
    <name type="scientific">Thalassiosira oceanica</name>
    <name type="common">Marine diatom</name>
    <dbReference type="NCBI Taxonomy" id="159749"/>
    <lineage>
        <taxon>Eukaryota</taxon>
        <taxon>Sar</taxon>
        <taxon>Stramenopiles</taxon>
        <taxon>Ochrophyta</taxon>
        <taxon>Bacillariophyta</taxon>
        <taxon>Coscinodiscophyceae</taxon>
        <taxon>Thalassiosirophycidae</taxon>
        <taxon>Thalassiosirales</taxon>
        <taxon>Thalassiosiraceae</taxon>
        <taxon>Thalassiosira</taxon>
    </lineage>
</organism>
<comment type="caution">
    <text evidence="1">The sequence shown here is derived from an EMBL/GenBank/DDBJ whole genome shotgun (WGS) entry which is preliminary data.</text>
</comment>
<keyword evidence="2" id="KW-1185">Reference proteome</keyword>
<evidence type="ECO:0000313" key="2">
    <source>
        <dbReference type="Proteomes" id="UP000266841"/>
    </source>
</evidence>